<sequence>MRMQGSVLLVWVVCLGLGAPCWAMPVGKWQGVRGGHPQLALEEDVNILMYGVLQFSSGLREMYRATTSKFTQIFHSLDAFERTLGLLGKSVREAKDVGGELESSVLQLQREETQLKSQSTEINQQFKSLLYDQLVLQNKVTSLEKTLSSLEGTKLQTQPENISQLKEQSLKQYKTLQKLMHSVQSQRKQMEQQQLQLSQLEKKASHFLLYFPSAV</sequence>
<evidence type="ECO:0000256" key="2">
    <source>
        <dbReference type="SAM" id="SignalP"/>
    </source>
</evidence>
<dbReference type="AlphaFoldDB" id="A0AAD8CLH2"/>
<keyword evidence="2" id="KW-0732">Signal</keyword>
<evidence type="ECO:0000313" key="4">
    <source>
        <dbReference type="Proteomes" id="UP001230051"/>
    </source>
</evidence>
<dbReference type="InterPro" id="IPR026614">
    <property type="entry name" value="ANGPTL8"/>
</dbReference>
<dbReference type="GO" id="GO:0019216">
    <property type="term" value="P:regulation of lipid metabolic process"/>
    <property type="evidence" value="ECO:0007669"/>
    <property type="project" value="InterPro"/>
</dbReference>
<dbReference type="Proteomes" id="UP001230051">
    <property type="component" value="Unassembled WGS sequence"/>
</dbReference>
<protein>
    <submittedName>
        <fullName evidence="3">Uncharacterized protein</fullName>
    </submittedName>
</protein>
<dbReference type="GO" id="GO:0070328">
    <property type="term" value="P:triglyceride homeostasis"/>
    <property type="evidence" value="ECO:0007669"/>
    <property type="project" value="InterPro"/>
</dbReference>
<evidence type="ECO:0000313" key="3">
    <source>
        <dbReference type="EMBL" id="KAK1153749.1"/>
    </source>
</evidence>
<feature type="coiled-coil region" evidence="1">
    <location>
        <begin position="173"/>
        <end position="203"/>
    </location>
</feature>
<feature type="chain" id="PRO_5041988348" evidence="2">
    <location>
        <begin position="24"/>
        <end position="215"/>
    </location>
</feature>
<keyword evidence="1" id="KW-0175">Coiled coil</keyword>
<gene>
    <name evidence="3" type="ORF">AOXY_G29418</name>
</gene>
<accession>A0AAD8CLH2</accession>
<evidence type="ECO:0000256" key="1">
    <source>
        <dbReference type="SAM" id="Coils"/>
    </source>
</evidence>
<comment type="caution">
    <text evidence="3">The sequence shown here is derived from an EMBL/GenBank/DDBJ whole genome shotgun (WGS) entry which is preliminary data.</text>
</comment>
<proteinExistence type="predicted"/>
<name>A0AAD8CLH2_ACIOX</name>
<dbReference type="PANTHER" id="PTHR21463">
    <property type="entry name" value="ANGIOPOIETIN-LIKE PROTEIN 8"/>
    <property type="match status" value="1"/>
</dbReference>
<organism evidence="3 4">
    <name type="scientific">Acipenser oxyrinchus oxyrinchus</name>
    <dbReference type="NCBI Taxonomy" id="40147"/>
    <lineage>
        <taxon>Eukaryota</taxon>
        <taxon>Metazoa</taxon>
        <taxon>Chordata</taxon>
        <taxon>Craniata</taxon>
        <taxon>Vertebrata</taxon>
        <taxon>Euteleostomi</taxon>
        <taxon>Actinopterygii</taxon>
        <taxon>Chondrostei</taxon>
        <taxon>Acipenseriformes</taxon>
        <taxon>Acipenseridae</taxon>
        <taxon>Acipenser</taxon>
    </lineage>
</organism>
<dbReference type="EMBL" id="JAGXEW010000039">
    <property type="protein sequence ID" value="KAK1153749.1"/>
    <property type="molecule type" value="Genomic_DNA"/>
</dbReference>
<dbReference type="PANTHER" id="PTHR21463:SF0">
    <property type="entry name" value="ANGIOPOIETIN-LIKE PROTEIN 8"/>
    <property type="match status" value="1"/>
</dbReference>
<keyword evidence="4" id="KW-1185">Reference proteome</keyword>
<feature type="signal peptide" evidence="2">
    <location>
        <begin position="1"/>
        <end position="23"/>
    </location>
</feature>
<reference evidence="3" key="1">
    <citation type="submission" date="2022-02" db="EMBL/GenBank/DDBJ databases">
        <title>Atlantic sturgeon de novo genome assembly.</title>
        <authorList>
            <person name="Stock M."/>
            <person name="Klopp C."/>
            <person name="Guiguen Y."/>
            <person name="Cabau C."/>
            <person name="Parinello H."/>
            <person name="Santidrian Yebra-Pimentel E."/>
            <person name="Kuhl H."/>
            <person name="Dirks R.P."/>
            <person name="Guessner J."/>
            <person name="Wuertz S."/>
            <person name="Du K."/>
            <person name="Schartl M."/>
        </authorList>
    </citation>
    <scope>NUCLEOTIDE SEQUENCE</scope>
    <source>
        <strain evidence="3">STURGEONOMICS-FGT-2020</strain>
        <tissue evidence="3">Whole blood</tissue>
    </source>
</reference>